<proteinExistence type="predicted"/>
<keyword evidence="2 3" id="KW-0812">Transmembrane</keyword>
<feature type="compositionally biased region" description="Polar residues" evidence="1">
    <location>
        <begin position="15"/>
        <end position="32"/>
    </location>
</feature>
<feature type="transmembrane region" description="Helical" evidence="2">
    <location>
        <begin position="358"/>
        <end position="375"/>
    </location>
</feature>
<dbReference type="EMBL" id="CYKH01002165">
    <property type="protein sequence ID" value="CUG93590.1"/>
    <property type="molecule type" value="Genomic_DNA"/>
</dbReference>
<evidence type="ECO:0000256" key="2">
    <source>
        <dbReference type="SAM" id="Phobius"/>
    </source>
</evidence>
<protein>
    <submittedName>
        <fullName evidence="3">Transmembrane protein, putative</fullName>
    </submittedName>
</protein>
<feature type="region of interest" description="Disordered" evidence="1">
    <location>
        <begin position="264"/>
        <end position="308"/>
    </location>
</feature>
<feature type="transmembrane region" description="Helical" evidence="2">
    <location>
        <begin position="445"/>
        <end position="467"/>
    </location>
</feature>
<feature type="non-terminal residue" evidence="3">
    <location>
        <position position="522"/>
    </location>
</feature>
<feature type="compositionally biased region" description="Acidic residues" evidence="1">
    <location>
        <begin position="274"/>
        <end position="287"/>
    </location>
</feature>
<evidence type="ECO:0000256" key="1">
    <source>
        <dbReference type="SAM" id="MobiDB-lite"/>
    </source>
</evidence>
<keyword evidence="2" id="KW-0472">Membrane</keyword>
<name>A0A0S4JPW6_BODSA</name>
<feature type="transmembrane region" description="Helical" evidence="2">
    <location>
        <begin position="419"/>
        <end position="439"/>
    </location>
</feature>
<keyword evidence="2" id="KW-1133">Transmembrane helix</keyword>
<dbReference type="AlphaFoldDB" id="A0A0S4JPW6"/>
<evidence type="ECO:0000313" key="3">
    <source>
        <dbReference type="EMBL" id="CUG93590.1"/>
    </source>
</evidence>
<evidence type="ECO:0000313" key="4">
    <source>
        <dbReference type="Proteomes" id="UP000051952"/>
    </source>
</evidence>
<feature type="transmembrane region" description="Helical" evidence="2">
    <location>
        <begin position="189"/>
        <end position="209"/>
    </location>
</feature>
<gene>
    <name evidence="3" type="ORF">BSAL_43645</name>
</gene>
<reference evidence="4" key="1">
    <citation type="submission" date="2015-09" db="EMBL/GenBank/DDBJ databases">
        <authorList>
            <consortium name="Pathogen Informatics"/>
        </authorList>
    </citation>
    <scope>NUCLEOTIDE SEQUENCE [LARGE SCALE GENOMIC DNA]</scope>
    <source>
        <strain evidence="4">Lake Konstanz</strain>
    </source>
</reference>
<dbReference type="VEuPathDB" id="TriTrypDB:BSAL_43645"/>
<accession>A0A0S4JPW6</accession>
<feature type="transmembrane region" description="Helical" evidence="2">
    <location>
        <begin position="215"/>
        <end position="239"/>
    </location>
</feature>
<dbReference type="Proteomes" id="UP000051952">
    <property type="component" value="Unassembled WGS sequence"/>
</dbReference>
<organism evidence="3 4">
    <name type="scientific">Bodo saltans</name>
    <name type="common">Flagellated protozoan</name>
    <dbReference type="NCBI Taxonomy" id="75058"/>
    <lineage>
        <taxon>Eukaryota</taxon>
        <taxon>Discoba</taxon>
        <taxon>Euglenozoa</taxon>
        <taxon>Kinetoplastea</taxon>
        <taxon>Metakinetoplastina</taxon>
        <taxon>Eubodonida</taxon>
        <taxon>Bodonidae</taxon>
        <taxon>Bodo</taxon>
    </lineage>
</organism>
<keyword evidence="4" id="KW-1185">Reference proteome</keyword>
<feature type="transmembrane region" description="Helical" evidence="2">
    <location>
        <begin position="395"/>
        <end position="412"/>
    </location>
</feature>
<sequence length="522" mass="58221">MWSCCGCSDDVTLSTGVEHNNTSRGSTSVNQRARSHQRIPHPQRSEFGDDGDDTSPLEGIASASSHGGGGGGGASGFFGRGLRRADGLMFTHHNDSLSLAGANSHRHRQRWRRSPNGGIYLDNGDGTVSQSSSSSSGHFALTAIGNWLRLFWSRVLAKREDLFVWLGLCHEDPYLELQFQIYFYNSQRIVSMVFCISAFAFCLGGTALWVSTIDIFFVFWDCFGVLVWGVCAAMLVWLYRKHRVIVEQMDELSSHISGGILGSAGRGAARGDNDDSDDDDGDGGDEHDDSRNGHSYNNKHNHSQQGGAPANASLFRLSTLSHSTRQFGGGSPSSSRIQRRIARLEEELRWNTTWHERFLLVANMTSVWFSVGLTGAQGSCDYVREDRRVLDCRNAINTEGLMFMFVSAAVFLSQTRLSFSWPIFPVWAGAVIGVLKAAVPNIVDTYFATFAFLLVFELAVALGTLWIREWRRRADFENFIKRQDRAAEVNIVRLQTQRMLTVQLPPEVTRMLMVGHQQWKKK</sequence>
<feature type="region of interest" description="Disordered" evidence="1">
    <location>
        <begin position="15"/>
        <end position="72"/>
    </location>
</feature>